<dbReference type="Proteomes" id="UP001501598">
    <property type="component" value="Unassembled WGS sequence"/>
</dbReference>
<dbReference type="RefSeq" id="WP_345417283.1">
    <property type="nucleotide sequence ID" value="NZ_BAABGT010000032.1"/>
</dbReference>
<protein>
    <submittedName>
        <fullName evidence="6">Branched-chain amino acid ABC transporter substrate-binding protein</fullName>
    </submittedName>
</protein>
<accession>A0ABP8RRS5</accession>
<evidence type="ECO:0000256" key="1">
    <source>
        <dbReference type="ARBA" id="ARBA00010062"/>
    </source>
</evidence>
<comment type="caution">
    <text evidence="6">The sequence shown here is derived from an EMBL/GenBank/DDBJ whole genome shotgun (WGS) entry which is preliminary data.</text>
</comment>
<comment type="similarity">
    <text evidence="1">Belongs to the leucine-binding protein family.</text>
</comment>
<dbReference type="PANTHER" id="PTHR30483:SF6">
    <property type="entry name" value="PERIPLASMIC BINDING PROTEIN OF ABC TRANSPORTER FOR NATURAL AMINO ACIDS"/>
    <property type="match status" value="1"/>
</dbReference>
<dbReference type="InterPro" id="IPR051010">
    <property type="entry name" value="BCAA_transport"/>
</dbReference>
<evidence type="ECO:0000256" key="3">
    <source>
        <dbReference type="ARBA" id="ARBA00022729"/>
    </source>
</evidence>
<dbReference type="Pfam" id="PF13458">
    <property type="entry name" value="Peripla_BP_6"/>
    <property type="match status" value="1"/>
</dbReference>
<evidence type="ECO:0000256" key="2">
    <source>
        <dbReference type="ARBA" id="ARBA00022448"/>
    </source>
</evidence>
<name>A0ABP8RRS5_9PSEU</name>
<evidence type="ECO:0000313" key="7">
    <source>
        <dbReference type="Proteomes" id="UP001501598"/>
    </source>
</evidence>
<dbReference type="InterPro" id="IPR028082">
    <property type="entry name" value="Peripla_BP_I"/>
</dbReference>
<reference evidence="7" key="1">
    <citation type="journal article" date="2019" name="Int. J. Syst. Evol. Microbiol.">
        <title>The Global Catalogue of Microorganisms (GCM) 10K type strain sequencing project: providing services to taxonomists for standard genome sequencing and annotation.</title>
        <authorList>
            <consortium name="The Broad Institute Genomics Platform"/>
            <consortium name="The Broad Institute Genome Sequencing Center for Infectious Disease"/>
            <person name="Wu L."/>
            <person name="Ma J."/>
        </authorList>
    </citation>
    <scope>NUCLEOTIDE SEQUENCE [LARGE SCALE GENOMIC DNA]</scope>
    <source>
        <strain evidence="7">JCM 17906</strain>
    </source>
</reference>
<keyword evidence="3" id="KW-0732">Signal</keyword>
<dbReference type="InterPro" id="IPR000709">
    <property type="entry name" value="Leu_Ile_Val-bd"/>
</dbReference>
<feature type="domain" description="Leucine-binding protein" evidence="5">
    <location>
        <begin position="26"/>
        <end position="340"/>
    </location>
</feature>
<organism evidence="6 7">
    <name type="scientific">Pseudonocardia xishanensis</name>
    <dbReference type="NCBI Taxonomy" id="630995"/>
    <lineage>
        <taxon>Bacteria</taxon>
        <taxon>Bacillati</taxon>
        <taxon>Actinomycetota</taxon>
        <taxon>Actinomycetes</taxon>
        <taxon>Pseudonocardiales</taxon>
        <taxon>Pseudonocardiaceae</taxon>
        <taxon>Pseudonocardia</taxon>
    </lineage>
</organism>
<dbReference type="EMBL" id="BAABGT010000032">
    <property type="protein sequence ID" value="GAA4546383.1"/>
    <property type="molecule type" value="Genomic_DNA"/>
</dbReference>
<gene>
    <name evidence="6" type="ORF">GCM10023175_28490</name>
</gene>
<dbReference type="SUPFAM" id="SSF53822">
    <property type="entry name" value="Periplasmic binding protein-like I"/>
    <property type="match status" value="1"/>
</dbReference>
<keyword evidence="2" id="KW-0813">Transport</keyword>
<sequence>MAAVLGLAACGSSPSAPADGASAEPYQILAVISLSGPAGSVGTAQQRGLQAAAEVINAEGGIQGRRIETTVVDDGGDPTKAVSLLQERLAGGTLPDLAVHGTTSTVALALLPVLTRAGVLSVSFPSDSRVNDPQAFPYAFGANAPSAVQAEGVSKVVVDLKPRKVAVLTPDDAFGTTIGNTIKRELDAAGVPYAAESFRTSDVDLTPQVERLKAADPDIFLYSALGASSSLVLQAVERTGLEVPLIGDNQVATAPITGVSPETVARLKVYATPIMVPPPAGTETKGYTAFMDTIKAQGQIVTALNLYSHQYDVVQMVKLAADQAKSTDRDAVVAALESLQQPPEGERPYVTYPTMSYSRTSHFPDVKPGDFVLTQAAQLQNGQFPQA</sequence>
<keyword evidence="7" id="KW-1185">Reference proteome</keyword>
<dbReference type="InterPro" id="IPR028081">
    <property type="entry name" value="Leu-bd"/>
</dbReference>
<evidence type="ECO:0000259" key="5">
    <source>
        <dbReference type="Pfam" id="PF13458"/>
    </source>
</evidence>
<keyword evidence="4" id="KW-0029">Amino-acid transport</keyword>
<evidence type="ECO:0000313" key="6">
    <source>
        <dbReference type="EMBL" id="GAA4546383.1"/>
    </source>
</evidence>
<dbReference type="PRINTS" id="PR00337">
    <property type="entry name" value="LEUILEVALBP"/>
</dbReference>
<dbReference type="PANTHER" id="PTHR30483">
    <property type="entry name" value="LEUCINE-SPECIFIC-BINDING PROTEIN"/>
    <property type="match status" value="1"/>
</dbReference>
<proteinExistence type="inferred from homology"/>
<dbReference type="Gene3D" id="3.40.50.2300">
    <property type="match status" value="2"/>
</dbReference>
<evidence type="ECO:0000256" key="4">
    <source>
        <dbReference type="ARBA" id="ARBA00022970"/>
    </source>
</evidence>